<gene>
    <name evidence="5" type="ORF">IFM89_009421</name>
</gene>
<dbReference type="GO" id="GO:0003735">
    <property type="term" value="F:structural constituent of ribosome"/>
    <property type="evidence" value="ECO:0007669"/>
    <property type="project" value="InterPro"/>
</dbReference>
<reference evidence="5 6" key="1">
    <citation type="submission" date="2020-10" db="EMBL/GenBank/DDBJ databases">
        <title>The Coptis chinensis genome and diversification of protoberbering-type alkaloids.</title>
        <authorList>
            <person name="Wang B."/>
            <person name="Shu S."/>
            <person name="Song C."/>
            <person name="Liu Y."/>
        </authorList>
    </citation>
    <scope>NUCLEOTIDE SEQUENCE [LARGE SCALE GENOMIC DNA]</scope>
    <source>
        <strain evidence="5">HL-2020</strain>
        <tissue evidence="5">Leaf</tissue>
    </source>
</reference>
<evidence type="ECO:0000256" key="4">
    <source>
        <dbReference type="SAM" id="SignalP"/>
    </source>
</evidence>
<dbReference type="PANTHER" id="PTHR11363:SF5">
    <property type="entry name" value="LARGE RIBOSOMAL SUBUNIT PROTEIN UL3"/>
    <property type="match status" value="1"/>
</dbReference>
<dbReference type="GO" id="GO:0006412">
    <property type="term" value="P:translation"/>
    <property type="evidence" value="ECO:0007669"/>
    <property type="project" value="InterPro"/>
</dbReference>
<dbReference type="OrthoDB" id="1692000at2759"/>
<keyword evidence="4" id="KW-0732">Signal</keyword>
<keyword evidence="2" id="KW-0689">Ribosomal protein</keyword>
<evidence type="ECO:0000256" key="2">
    <source>
        <dbReference type="ARBA" id="ARBA00022980"/>
    </source>
</evidence>
<keyword evidence="3" id="KW-0687">Ribonucleoprotein</keyword>
<dbReference type="GO" id="GO:0022625">
    <property type="term" value="C:cytosolic large ribosomal subunit"/>
    <property type="evidence" value="ECO:0007669"/>
    <property type="project" value="TreeGrafter"/>
</dbReference>
<dbReference type="InterPro" id="IPR000597">
    <property type="entry name" value="Ribosomal_uL3"/>
</dbReference>
<sequence length="102" mass="11420">MCLMFLLVGITLDTRRVFTCGDGTFGQLGHGDFQSQCLPIEVMYFRTEKDITPIGGLPYYGVVKEDYLLIKGCCVKPKKRVVTLRQSLLKQTSRLALEVVAS</sequence>
<keyword evidence="6" id="KW-1185">Reference proteome</keyword>
<organism evidence="5 6">
    <name type="scientific">Coptis chinensis</name>
    <dbReference type="NCBI Taxonomy" id="261450"/>
    <lineage>
        <taxon>Eukaryota</taxon>
        <taxon>Viridiplantae</taxon>
        <taxon>Streptophyta</taxon>
        <taxon>Embryophyta</taxon>
        <taxon>Tracheophyta</taxon>
        <taxon>Spermatophyta</taxon>
        <taxon>Magnoliopsida</taxon>
        <taxon>Ranunculales</taxon>
        <taxon>Ranunculaceae</taxon>
        <taxon>Coptidoideae</taxon>
        <taxon>Coptis</taxon>
    </lineage>
</organism>
<dbReference type="SUPFAM" id="SSF50447">
    <property type="entry name" value="Translation proteins"/>
    <property type="match status" value="1"/>
</dbReference>
<dbReference type="GO" id="GO:0003723">
    <property type="term" value="F:RNA binding"/>
    <property type="evidence" value="ECO:0007669"/>
    <property type="project" value="TreeGrafter"/>
</dbReference>
<name>A0A835GVP3_9MAGN</name>
<dbReference type="PANTHER" id="PTHR11363">
    <property type="entry name" value="60S RIBOSOMAL PROTEIN L3-RELATED"/>
    <property type="match status" value="1"/>
</dbReference>
<comment type="caution">
    <text evidence="5">The sequence shown here is derived from an EMBL/GenBank/DDBJ whole genome shotgun (WGS) entry which is preliminary data.</text>
</comment>
<evidence type="ECO:0000313" key="5">
    <source>
        <dbReference type="EMBL" id="KAF9588406.1"/>
    </source>
</evidence>
<feature type="chain" id="PRO_5032970277" evidence="4">
    <location>
        <begin position="20"/>
        <end position="102"/>
    </location>
</feature>
<evidence type="ECO:0000313" key="6">
    <source>
        <dbReference type="Proteomes" id="UP000631114"/>
    </source>
</evidence>
<evidence type="ECO:0000256" key="1">
    <source>
        <dbReference type="ARBA" id="ARBA00006540"/>
    </source>
</evidence>
<comment type="similarity">
    <text evidence="1">Belongs to the universal ribosomal protein uL3 family.</text>
</comment>
<feature type="signal peptide" evidence="4">
    <location>
        <begin position="1"/>
        <end position="19"/>
    </location>
</feature>
<dbReference type="Proteomes" id="UP000631114">
    <property type="component" value="Unassembled WGS sequence"/>
</dbReference>
<proteinExistence type="inferred from homology"/>
<dbReference type="AlphaFoldDB" id="A0A835GVP3"/>
<accession>A0A835GVP3</accession>
<dbReference type="InterPro" id="IPR045077">
    <property type="entry name" value="L3_arc_euk"/>
</dbReference>
<dbReference type="Pfam" id="PF00297">
    <property type="entry name" value="Ribosomal_L3"/>
    <property type="match status" value="1"/>
</dbReference>
<dbReference type="EMBL" id="JADFTS010000009">
    <property type="protein sequence ID" value="KAF9588406.1"/>
    <property type="molecule type" value="Genomic_DNA"/>
</dbReference>
<dbReference type="Gene3D" id="2.40.30.10">
    <property type="entry name" value="Translation factors"/>
    <property type="match status" value="1"/>
</dbReference>
<dbReference type="InterPro" id="IPR009000">
    <property type="entry name" value="Transl_B-barrel_sf"/>
</dbReference>
<protein>
    <submittedName>
        <fullName evidence="5">Uncharacterized protein</fullName>
    </submittedName>
</protein>
<evidence type="ECO:0000256" key="3">
    <source>
        <dbReference type="ARBA" id="ARBA00023274"/>
    </source>
</evidence>